<gene>
    <name evidence="2" type="ORF">D2V04_11645</name>
</gene>
<protein>
    <submittedName>
        <fullName evidence="2">Uroporphyrinogen-III synthase</fullName>
    </submittedName>
</protein>
<dbReference type="RefSeq" id="WP_119513866.1">
    <property type="nucleotide sequence ID" value="NZ_QXFK01000018.1"/>
</dbReference>
<evidence type="ECO:0000313" key="3">
    <source>
        <dbReference type="Proteomes" id="UP000285092"/>
    </source>
</evidence>
<evidence type="ECO:0000313" key="2">
    <source>
        <dbReference type="EMBL" id="RIV76808.1"/>
    </source>
</evidence>
<dbReference type="GO" id="GO:0004852">
    <property type="term" value="F:uroporphyrinogen-III synthase activity"/>
    <property type="evidence" value="ECO:0007669"/>
    <property type="project" value="InterPro"/>
</dbReference>
<name>A0A418NEP1_9SPHN</name>
<dbReference type="InterPro" id="IPR036108">
    <property type="entry name" value="4pyrrol_syn_uPrphyn_synt_sf"/>
</dbReference>
<dbReference type="GO" id="GO:0033014">
    <property type="term" value="P:tetrapyrrole biosynthetic process"/>
    <property type="evidence" value="ECO:0007669"/>
    <property type="project" value="InterPro"/>
</dbReference>
<dbReference type="InterPro" id="IPR003754">
    <property type="entry name" value="4pyrrol_synth_uPrphyn_synth"/>
</dbReference>
<evidence type="ECO:0000259" key="1">
    <source>
        <dbReference type="Pfam" id="PF02602"/>
    </source>
</evidence>
<dbReference type="AlphaFoldDB" id="A0A418NEP1"/>
<dbReference type="CDD" id="cd06578">
    <property type="entry name" value="HemD"/>
    <property type="match status" value="1"/>
</dbReference>
<organism evidence="2 3">
    <name type="scientific">Pelagerythrobacter aerophilus</name>
    <dbReference type="NCBI Taxonomy" id="2306995"/>
    <lineage>
        <taxon>Bacteria</taxon>
        <taxon>Pseudomonadati</taxon>
        <taxon>Pseudomonadota</taxon>
        <taxon>Alphaproteobacteria</taxon>
        <taxon>Sphingomonadales</taxon>
        <taxon>Erythrobacteraceae</taxon>
        <taxon>Pelagerythrobacter</taxon>
    </lineage>
</organism>
<feature type="domain" description="Tetrapyrrole biosynthesis uroporphyrinogen III synthase" evidence="1">
    <location>
        <begin position="24"/>
        <end position="219"/>
    </location>
</feature>
<keyword evidence="3" id="KW-1185">Reference proteome</keyword>
<reference evidence="2 3" key="1">
    <citation type="submission" date="2018-08" db="EMBL/GenBank/DDBJ databases">
        <title>Altererythrobacter sp.Ery1 and Ery12, the genome sequencing of novel strains in genus Alterythrobacter.</title>
        <authorList>
            <person name="Cheng H."/>
            <person name="Wu Y.-H."/>
            <person name="Fang C."/>
            <person name="Xu X.-W."/>
        </authorList>
    </citation>
    <scope>NUCLEOTIDE SEQUENCE [LARGE SCALE GENOMIC DNA]</scope>
    <source>
        <strain evidence="2 3">Ery1</strain>
    </source>
</reference>
<dbReference type="EMBL" id="QXFK01000018">
    <property type="protein sequence ID" value="RIV76808.1"/>
    <property type="molecule type" value="Genomic_DNA"/>
</dbReference>
<dbReference type="OrthoDB" id="7424801at2"/>
<dbReference type="Gene3D" id="3.40.50.10090">
    <property type="match status" value="2"/>
</dbReference>
<sequence length="227" mass="23930">MSGTIFAIRPEPGLSATVEAGLTMGIRIEGCPLAEIHPLPWQAPDEAEFDALLLGSANAVRHAGPQLARWRGRAAHVVGEATAQAARTAGLSVVSVGRGHLQPMLDDLAQEAPLRLLRLTGEAHVPVTPPENVSIDTRVIYHVVHLPVPPEFAARLAQGGIVLLHSGEAARHFSAECDRVGIAREAISLAALAPRIGQAAGSGWQRVETADQPTDSALLALVRDICH</sequence>
<comment type="caution">
    <text evidence="2">The sequence shown here is derived from an EMBL/GenBank/DDBJ whole genome shotgun (WGS) entry which is preliminary data.</text>
</comment>
<proteinExistence type="predicted"/>
<accession>A0A418NEP1</accession>
<dbReference type="SUPFAM" id="SSF69618">
    <property type="entry name" value="HemD-like"/>
    <property type="match status" value="1"/>
</dbReference>
<dbReference type="Proteomes" id="UP000285092">
    <property type="component" value="Unassembled WGS sequence"/>
</dbReference>
<dbReference type="Pfam" id="PF02602">
    <property type="entry name" value="HEM4"/>
    <property type="match status" value="1"/>
</dbReference>